<keyword evidence="1" id="KW-0472">Membrane</keyword>
<evidence type="ECO:0000313" key="2">
    <source>
        <dbReference type="EMBL" id="MEL1246177.1"/>
    </source>
</evidence>
<comment type="caution">
    <text evidence="2">The sequence shown here is derived from an EMBL/GenBank/DDBJ whole genome shotgun (WGS) entry which is preliminary data.</text>
</comment>
<evidence type="ECO:0000313" key="3">
    <source>
        <dbReference type="Proteomes" id="UP001464555"/>
    </source>
</evidence>
<name>A0ABU9I217_9FLAO</name>
<evidence type="ECO:0000256" key="1">
    <source>
        <dbReference type="SAM" id="Phobius"/>
    </source>
</evidence>
<keyword evidence="3" id="KW-1185">Reference proteome</keyword>
<dbReference type="Proteomes" id="UP001464555">
    <property type="component" value="Unassembled WGS sequence"/>
</dbReference>
<dbReference type="InterPro" id="IPR024422">
    <property type="entry name" value="Protein_unknown_function_OB"/>
</dbReference>
<organism evidence="2 3">
    <name type="scientific">Flavobacterium arundinis</name>
    <dbReference type="NCBI Taxonomy" id="3139143"/>
    <lineage>
        <taxon>Bacteria</taxon>
        <taxon>Pseudomonadati</taxon>
        <taxon>Bacteroidota</taxon>
        <taxon>Flavobacteriia</taxon>
        <taxon>Flavobacteriales</taxon>
        <taxon>Flavobacteriaceae</taxon>
        <taxon>Flavobacterium</taxon>
    </lineage>
</organism>
<keyword evidence="1" id="KW-1133">Transmembrane helix</keyword>
<dbReference type="Pfam" id="PF12869">
    <property type="entry name" value="tRNA_anti-like"/>
    <property type="match status" value="1"/>
</dbReference>
<gene>
    <name evidence="2" type="ORF">AAEO56_18025</name>
</gene>
<feature type="transmembrane region" description="Helical" evidence="1">
    <location>
        <begin position="6"/>
        <end position="24"/>
    </location>
</feature>
<dbReference type="RefSeq" id="WP_341698471.1">
    <property type="nucleotide sequence ID" value="NZ_JBBYHR010000012.1"/>
</dbReference>
<keyword evidence="1" id="KW-0812">Transmembrane</keyword>
<proteinExistence type="predicted"/>
<accession>A0ABU9I217</accession>
<sequence>MMSKKAITIVVVAIILALGAVGFYKGYLYKGARDIGNEEATSIIAADQLVSDYKKDAMAADQKYLNKTIEVKGKITSVSDSVAIIDSVVVCGFDRLPEKKSNGKAATVKGRCIGYDELFGEVKLDQCTIKE</sequence>
<dbReference type="EMBL" id="JBBYHR010000012">
    <property type="protein sequence ID" value="MEL1246177.1"/>
    <property type="molecule type" value="Genomic_DNA"/>
</dbReference>
<protein>
    <recommendedName>
        <fullName evidence="4">tRNA_anti-like</fullName>
    </recommendedName>
</protein>
<reference evidence="2 3" key="1">
    <citation type="submission" date="2024-04" db="EMBL/GenBank/DDBJ databases">
        <title>Flavobacterium sp. DGU11 16S ribosomal RNA gene Genome sequencing and assembly.</title>
        <authorList>
            <person name="Park S."/>
        </authorList>
    </citation>
    <scope>NUCLEOTIDE SEQUENCE [LARGE SCALE GENOMIC DNA]</scope>
    <source>
        <strain evidence="2 3">DGU11</strain>
    </source>
</reference>
<evidence type="ECO:0008006" key="4">
    <source>
        <dbReference type="Google" id="ProtNLM"/>
    </source>
</evidence>